<organism evidence="2 3">
    <name type="scientific">Exophiala mesophila</name>
    <name type="common">Black yeast-like fungus</name>
    <dbReference type="NCBI Taxonomy" id="212818"/>
    <lineage>
        <taxon>Eukaryota</taxon>
        <taxon>Fungi</taxon>
        <taxon>Dikarya</taxon>
        <taxon>Ascomycota</taxon>
        <taxon>Pezizomycotina</taxon>
        <taxon>Eurotiomycetes</taxon>
        <taxon>Chaetothyriomycetidae</taxon>
        <taxon>Chaetothyriales</taxon>
        <taxon>Herpotrichiellaceae</taxon>
        <taxon>Exophiala</taxon>
    </lineage>
</organism>
<feature type="compositionally biased region" description="Low complexity" evidence="1">
    <location>
        <begin position="62"/>
        <end position="76"/>
    </location>
</feature>
<dbReference type="AlphaFoldDB" id="A0A0D1ZZL9"/>
<dbReference type="VEuPathDB" id="FungiDB:PV10_06733"/>
<dbReference type="OrthoDB" id="5218421at2759"/>
<dbReference type="HOGENOM" id="CLU_2605824_0_0_1"/>
<evidence type="ECO:0000256" key="1">
    <source>
        <dbReference type="SAM" id="MobiDB-lite"/>
    </source>
</evidence>
<keyword evidence="3" id="KW-1185">Reference proteome</keyword>
<evidence type="ECO:0000313" key="3">
    <source>
        <dbReference type="Proteomes" id="UP000054302"/>
    </source>
</evidence>
<dbReference type="GeneID" id="27324578"/>
<feature type="region of interest" description="Disordered" evidence="1">
    <location>
        <begin position="32"/>
        <end position="76"/>
    </location>
</feature>
<proteinExistence type="predicted"/>
<protein>
    <submittedName>
        <fullName evidence="2">Uncharacterized protein</fullName>
    </submittedName>
</protein>
<sequence>MSANVEYLTQPTEAVDFEADPLEAMTTYARRMHQHTQQQMDAATRSARRRSPVLADANNTLSTKSSISSSSSRASF</sequence>
<gene>
    <name evidence="2" type="ORF">PV10_06733</name>
</gene>
<dbReference type="Proteomes" id="UP000054302">
    <property type="component" value="Unassembled WGS sequence"/>
</dbReference>
<dbReference type="RefSeq" id="XP_016223852.1">
    <property type="nucleotide sequence ID" value="XM_016371559.1"/>
</dbReference>
<dbReference type="OMA" id="YSRIMHS"/>
<accession>A0A0D1ZZL9</accession>
<name>A0A0D1ZZL9_EXOME</name>
<reference evidence="2 3" key="1">
    <citation type="submission" date="2015-01" db="EMBL/GenBank/DDBJ databases">
        <title>The Genome Sequence of Exophiala mesophila CBS40295.</title>
        <authorList>
            <consortium name="The Broad Institute Genomics Platform"/>
            <person name="Cuomo C."/>
            <person name="de Hoog S."/>
            <person name="Gorbushina A."/>
            <person name="Stielow B."/>
            <person name="Teixiera M."/>
            <person name="Abouelleil A."/>
            <person name="Chapman S.B."/>
            <person name="Priest M."/>
            <person name="Young S.K."/>
            <person name="Wortman J."/>
            <person name="Nusbaum C."/>
            <person name="Birren B."/>
        </authorList>
    </citation>
    <scope>NUCLEOTIDE SEQUENCE [LARGE SCALE GENOMIC DNA]</scope>
    <source>
        <strain evidence="2 3">CBS 40295</strain>
    </source>
</reference>
<dbReference type="EMBL" id="KN847523">
    <property type="protein sequence ID" value="KIV92278.1"/>
    <property type="molecule type" value="Genomic_DNA"/>
</dbReference>
<evidence type="ECO:0000313" key="2">
    <source>
        <dbReference type="EMBL" id="KIV92278.1"/>
    </source>
</evidence>